<keyword evidence="1" id="KW-1133">Transmembrane helix</keyword>
<accession>A0A1G6WG72</accession>
<keyword evidence="1" id="KW-0472">Membrane</keyword>
<dbReference type="RefSeq" id="WP_091145641.1">
    <property type="nucleotide sequence ID" value="NZ_FNAI01000002.1"/>
</dbReference>
<keyword evidence="3" id="KW-1185">Reference proteome</keyword>
<gene>
    <name evidence="2" type="ORF">SAMN05216464_102171</name>
</gene>
<dbReference type="OrthoDB" id="791955at2"/>
<evidence type="ECO:0000313" key="2">
    <source>
        <dbReference type="EMBL" id="SDD64821.1"/>
    </source>
</evidence>
<feature type="transmembrane region" description="Helical" evidence="1">
    <location>
        <begin position="194"/>
        <end position="212"/>
    </location>
</feature>
<keyword evidence="1" id="KW-0812">Transmembrane</keyword>
<name>A0A1G6WG72_9SPHI</name>
<dbReference type="EMBL" id="FNAI01000002">
    <property type="protein sequence ID" value="SDD64821.1"/>
    <property type="molecule type" value="Genomic_DNA"/>
</dbReference>
<evidence type="ECO:0000313" key="3">
    <source>
        <dbReference type="Proteomes" id="UP000199072"/>
    </source>
</evidence>
<dbReference type="AlphaFoldDB" id="A0A1G6WG72"/>
<evidence type="ECO:0000256" key="1">
    <source>
        <dbReference type="SAM" id="Phobius"/>
    </source>
</evidence>
<organism evidence="2 3">
    <name type="scientific">Mucilaginibacter pineti</name>
    <dbReference type="NCBI Taxonomy" id="1391627"/>
    <lineage>
        <taxon>Bacteria</taxon>
        <taxon>Pseudomonadati</taxon>
        <taxon>Bacteroidota</taxon>
        <taxon>Sphingobacteriia</taxon>
        <taxon>Sphingobacteriales</taxon>
        <taxon>Sphingobacteriaceae</taxon>
        <taxon>Mucilaginibacter</taxon>
    </lineage>
</organism>
<dbReference type="Proteomes" id="UP000199072">
    <property type="component" value="Unassembled WGS sequence"/>
</dbReference>
<protein>
    <submittedName>
        <fullName evidence="2">Uncharacterized protein</fullName>
    </submittedName>
</protein>
<sequence>MKKIILSLGFILYTVLGFSQALKPVKIDSLVTVSLPANFQKKDTLGQQIYSGSGALGYIMVIKAKNADNNKPLNKERDLKKVFKNFADGIQKQSITGSIMNPRDTTIGSLEARVFTLRVDNSNSTGEAAQLRNFILLYTQEATYTFEYFYPEVRGALALPELKEFSASIKVAPALNRKDQYLSNSNGLSPGLKIGLFGGVPLIIIIVLVASIRRKKRLAAEL</sequence>
<reference evidence="2 3" key="1">
    <citation type="submission" date="2016-10" db="EMBL/GenBank/DDBJ databases">
        <authorList>
            <person name="de Groot N.N."/>
        </authorList>
    </citation>
    <scope>NUCLEOTIDE SEQUENCE [LARGE SCALE GENOMIC DNA]</scope>
    <source>
        <strain evidence="2 3">47C3B</strain>
    </source>
</reference>
<proteinExistence type="predicted"/>